<sequence length="136" mass="14231">MSDSSSHVLQQPAIAWWGPGPLGRPAPSTWASAGTAKAGKCASGPSLPRPTTAAVAALACARNASVSAVGPGVPEANVRQDDTLGRVCATRSFFFPMDGIEMLGFRHLQIIGHIPTGFLPFRPIPFFPAFVCSQDQ</sequence>
<keyword evidence="2" id="KW-1185">Reference proteome</keyword>
<dbReference type="Proteomes" id="UP000678499">
    <property type="component" value="Unassembled WGS sequence"/>
</dbReference>
<proteinExistence type="predicted"/>
<gene>
    <name evidence="1" type="ORF">NMOB1V02_LOCUS10433</name>
</gene>
<dbReference type="EMBL" id="CAJPEX010004361">
    <property type="protein sequence ID" value="CAG0922966.1"/>
    <property type="molecule type" value="Genomic_DNA"/>
</dbReference>
<protein>
    <submittedName>
        <fullName evidence="1">Uncharacterized protein</fullName>
    </submittedName>
</protein>
<organism evidence="1">
    <name type="scientific">Notodromas monacha</name>
    <dbReference type="NCBI Taxonomy" id="399045"/>
    <lineage>
        <taxon>Eukaryota</taxon>
        <taxon>Metazoa</taxon>
        <taxon>Ecdysozoa</taxon>
        <taxon>Arthropoda</taxon>
        <taxon>Crustacea</taxon>
        <taxon>Oligostraca</taxon>
        <taxon>Ostracoda</taxon>
        <taxon>Podocopa</taxon>
        <taxon>Podocopida</taxon>
        <taxon>Cypridocopina</taxon>
        <taxon>Cypridoidea</taxon>
        <taxon>Cyprididae</taxon>
        <taxon>Notodromas</taxon>
    </lineage>
</organism>
<evidence type="ECO:0000313" key="2">
    <source>
        <dbReference type="Proteomes" id="UP000678499"/>
    </source>
</evidence>
<reference evidence="1" key="1">
    <citation type="submission" date="2020-11" db="EMBL/GenBank/DDBJ databases">
        <authorList>
            <person name="Tran Van P."/>
        </authorList>
    </citation>
    <scope>NUCLEOTIDE SEQUENCE</scope>
</reference>
<dbReference type="AlphaFoldDB" id="A0A7R9BYI7"/>
<evidence type="ECO:0000313" key="1">
    <source>
        <dbReference type="EMBL" id="CAD7282814.1"/>
    </source>
</evidence>
<name>A0A7R9BYI7_9CRUS</name>
<dbReference type="EMBL" id="OA886398">
    <property type="protein sequence ID" value="CAD7282814.1"/>
    <property type="molecule type" value="Genomic_DNA"/>
</dbReference>
<accession>A0A7R9BYI7</accession>